<dbReference type="SUPFAM" id="SSF51726">
    <property type="entry name" value="UROD/MetE-like"/>
    <property type="match status" value="1"/>
</dbReference>
<dbReference type="InterPro" id="IPR038071">
    <property type="entry name" value="UROD/MetE-like_sf"/>
</dbReference>
<protein>
    <recommendedName>
        <fullName evidence="1">Uroporphyrinogen decarboxylase (URO-D) domain-containing protein</fullName>
    </recommendedName>
</protein>
<dbReference type="RefSeq" id="WP_249328790.1">
    <property type="nucleotide sequence ID" value="NZ_CP060635.1"/>
</dbReference>
<feature type="domain" description="Uroporphyrinogen decarboxylase (URO-D)" evidence="1">
    <location>
        <begin position="92"/>
        <end position="338"/>
    </location>
</feature>
<dbReference type="InterPro" id="IPR000257">
    <property type="entry name" value="Uroporphyrinogen_deCOase"/>
</dbReference>
<dbReference type="GO" id="GO:0006779">
    <property type="term" value="P:porphyrin-containing compound biosynthetic process"/>
    <property type="evidence" value="ECO:0007669"/>
    <property type="project" value="InterPro"/>
</dbReference>
<evidence type="ECO:0000259" key="1">
    <source>
        <dbReference type="Pfam" id="PF01208"/>
    </source>
</evidence>
<dbReference type="KEGG" id="whj:H9Q79_17105"/>
<evidence type="ECO:0000313" key="3">
    <source>
        <dbReference type="Proteomes" id="UP000515860"/>
    </source>
</evidence>
<sequence>MNSYERVERVLNGDIPDRVPTFELMIDPKVIRGIVGSGNYMDLCDELDIDIAMSQTPSKMYREELVDEQKKIIRNEWGILRQYNDEIVPHPLHGPIETLEDAMAYQAPDPLEDFRFDYLRELVRRFKGKRFIGFHLHDGFNYSYYLTSMQDMMMDLIEEPELVHRLVDISIEHNMKLAEKALDIGADFILSGDDYGSKTSLLVSKEHFDEFFLPGLNKICQMVQDRGAYMLKHCCGNINPLIGDLAGFGIRGLHPLDEKSGINQIEVKSKYPSLTIMGGVDCDAPLTDYTEEQMEEYVKGVLQTHAPGGRYICATSNSVHSSAKPENFAAMQRAVHKYGRYLPNGELDWA</sequence>
<proteinExistence type="predicted"/>
<dbReference type="GO" id="GO:0004853">
    <property type="term" value="F:uroporphyrinogen decarboxylase activity"/>
    <property type="evidence" value="ECO:0007669"/>
    <property type="project" value="InterPro"/>
</dbReference>
<dbReference type="EMBL" id="CP060635">
    <property type="protein sequence ID" value="QNM08552.1"/>
    <property type="molecule type" value="Genomic_DNA"/>
</dbReference>
<dbReference type="Proteomes" id="UP000515860">
    <property type="component" value="Chromosome"/>
</dbReference>
<dbReference type="PANTHER" id="PTHR47099">
    <property type="entry name" value="METHYLCOBAMIDE:COM METHYLTRANSFERASE MTBA"/>
    <property type="match status" value="1"/>
</dbReference>
<accession>A0A7G9GCM0</accession>
<evidence type="ECO:0000313" key="2">
    <source>
        <dbReference type="EMBL" id="QNM08552.1"/>
    </source>
</evidence>
<name>A0A7G9GCM0_9FIRM</name>
<dbReference type="AlphaFoldDB" id="A0A7G9GCM0"/>
<gene>
    <name evidence="2" type="ORF">H9Q79_17105</name>
</gene>
<keyword evidence="3" id="KW-1185">Reference proteome</keyword>
<dbReference type="Pfam" id="PF01208">
    <property type="entry name" value="URO-D"/>
    <property type="match status" value="1"/>
</dbReference>
<dbReference type="PANTHER" id="PTHR47099:SF1">
    <property type="entry name" value="METHYLCOBAMIDE:COM METHYLTRANSFERASE MTBA"/>
    <property type="match status" value="1"/>
</dbReference>
<reference evidence="2 3" key="1">
    <citation type="submission" date="2020-08" db="EMBL/GenBank/DDBJ databases">
        <authorList>
            <person name="Liu C."/>
            <person name="Sun Q."/>
        </authorList>
    </citation>
    <scope>NUCLEOTIDE SEQUENCE [LARGE SCALE GENOMIC DNA]</scope>
    <source>
        <strain evidence="2 3">NSJ-29</strain>
    </source>
</reference>
<dbReference type="InterPro" id="IPR052024">
    <property type="entry name" value="Methanogen_methyltrans"/>
</dbReference>
<dbReference type="Gene3D" id="3.20.20.210">
    <property type="match status" value="1"/>
</dbReference>
<organism evidence="2 3">
    <name type="scientific">Wansuia hejianensis</name>
    <dbReference type="NCBI Taxonomy" id="2763667"/>
    <lineage>
        <taxon>Bacteria</taxon>
        <taxon>Bacillati</taxon>
        <taxon>Bacillota</taxon>
        <taxon>Clostridia</taxon>
        <taxon>Lachnospirales</taxon>
        <taxon>Lachnospiraceae</taxon>
        <taxon>Wansuia</taxon>
    </lineage>
</organism>